<sequence length="166" mass="19539">MIRNAEFSEIENILNITQACARNLISKNIHQWHANYPNKTIIEQDITSHNLYVLELNGRLIGCVTLSSKLDAVYKTVSWLTPNYNNLYVHRLAVHPDFQGQGWAQKLMNFAENYAQKHQFTSIRLDTFSKNIKNQKFYELRGYKKLGSIFFPKQSEHPFYCYEFVL</sequence>
<evidence type="ECO:0000256" key="1">
    <source>
        <dbReference type="ARBA" id="ARBA00022679"/>
    </source>
</evidence>
<comment type="caution">
    <text evidence="4">The sequence shown here is derived from an EMBL/GenBank/DDBJ whole genome shotgun (WGS) entry which is preliminary data.</text>
</comment>
<dbReference type="EMBL" id="JBHULS010000002">
    <property type="protein sequence ID" value="MFD2551439.1"/>
    <property type="molecule type" value="Genomic_DNA"/>
</dbReference>
<gene>
    <name evidence="4" type="ORF">ACFSQP_06380</name>
</gene>
<feature type="domain" description="N-acetyltransferase" evidence="3">
    <location>
        <begin position="1"/>
        <end position="166"/>
    </location>
</feature>
<dbReference type="Proteomes" id="UP001597472">
    <property type="component" value="Unassembled WGS sequence"/>
</dbReference>
<dbReference type="PANTHER" id="PTHR43877:SF2">
    <property type="entry name" value="AMINOALKYLPHOSPHONATE N-ACETYLTRANSFERASE-RELATED"/>
    <property type="match status" value="1"/>
</dbReference>
<dbReference type="Pfam" id="PF00583">
    <property type="entry name" value="Acetyltransf_1"/>
    <property type="match status" value="1"/>
</dbReference>
<dbReference type="SUPFAM" id="SSF55729">
    <property type="entry name" value="Acyl-CoA N-acyltransferases (Nat)"/>
    <property type="match status" value="1"/>
</dbReference>
<protein>
    <submittedName>
        <fullName evidence="4">GNAT family N-acetyltransferase</fullName>
    </submittedName>
</protein>
<evidence type="ECO:0000313" key="5">
    <source>
        <dbReference type="Proteomes" id="UP001597472"/>
    </source>
</evidence>
<dbReference type="InterPro" id="IPR016181">
    <property type="entry name" value="Acyl_CoA_acyltransferase"/>
</dbReference>
<accession>A0ABW5KSV8</accession>
<dbReference type="PANTHER" id="PTHR43877">
    <property type="entry name" value="AMINOALKYLPHOSPHONATE N-ACETYLTRANSFERASE-RELATED-RELATED"/>
    <property type="match status" value="1"/>
</dbReference>
<dbReference type="RefSeq" id="WP_376892577.1">
    <property type="nucleotide sequence ID" value="NZ_JBHULS010000002.1"/>
</dbReference>
<dbReference type="InterPro" id="IPR000182">
    <property type="entry name" value="GNAT_dom"/>
</dbReference>
<evidence type="ECO:0000259" key="3">
    <source>
        <dbReference type="PROSITE" id="PS51186"/>
    </source>
</evidence>
<name>A0ABW5KSV8_9FLAO</name>
<reference evidence="5" key="1">
    <citation type="journal article" date="2019" name="Int. J. Syst. Evol. Microbiol.">
        <title>The Global Catalogue of Microorganisms (GCM) 10K type strain sequencing project: providing services to taxonomists for standard genome sequencing and annotation.</title>
        <authorList>
            <consortium name="The Broad Institute Genomics Platform"/>
            <consortium name="The Broad Institute Genome Sequencing Center for Infectious Disease"/>
            <person name="Wu L."/>
            <person name="Ma J."/>
        </authorList>
    </citation>
    <scope>NUCLEOTIDE SEQUENCE [LARGE SCALE GENOMIC DNA]</scope>
    <source>
        <strain evidence="5">KCTC 42587</strain>
    </source>
</reference>
<proteinExistence type="predicted"/>
<keyword evidence="2" id="KW-0012">Acyltransferase</keyword>
<dbReference type="Gene3D" id="3.40.630.30">
    <property type="match status" value="1"/>
</dbReference>
<dbReference type="InterPro" id="IPR050832">
    <property type="entry name" value="Bact_Acetyltransf"/>
</dbReference>
<dbReference type="PROSITE" id="PS51186">
    <property type="entry name" value="GNAT"/>
    <property type="match status" value="1"/>
</dbReference>
<evidence type="ECO:0000313" key="4">
    <source>
        <dbReference type="EMBL" id="MFD2551439.1"/>
    </source>
</evidence>
<dbReference type="CDD" id="cd04301">
    <property type="entry name" value="NAT_SF"/>
    <property type="match status" value="1"/>
</dbReference>
<evidence type="ECO:0000256" key="2">
    <source>
        <dbReference type="ARBA" id="ARBA00023315"/>
    </source>
</evidence>
<keyword evidence="1" id="KW-0808">Transferase</keyword>
<organism evidence="4 5">
    <name type="scientific">Bizionia sediminis</name>
    <dbReference type="NCBI Taxonomy" id="1737064"/>
    <lineage>
        <taxon>Bacteria</taxon>
        <taxon>Pseudomonadati</taxon>
        <taxon>Bacteroidota</taxon>
        <taxon>Flavobacteriia</taxon>
        <taxon>Flavobacteriales</taxon>
        <taxon>Flavobacteriaceae</taxon>
        <taxon>Bizionia</taxon>
    </lineage>
</organism>
<keyword evidence="5" id="KW-1185">Reference proteome</keyword>